<dbReference type="OrthoDB" id="129561at2"/>
<dbReference type="EMBL" id="LZSF01000192">
    <property type="protein sequence ID" value="OBA84859.1"/>
    <property type="molecule type" value="Genomic_DNA"/>
</dbReference>
<evidence type="ECO:0000259" key="2">
    <source>
        <dbReference type="Pfam" id="PF07883"/>
    </source>
</evidence>
<dbReference type="InterPro" id="IPR014710">
    <property type="entry name" value="RmlC-like_jellyroll"/>
</dbReference>
<feature type="chain" id="PRO_5038814240" evidence="1">
    <location>
        <begin position="25"/>
        <end position="149"/>
    </location>
</feature>
<proteinExistence type="predicted"/>
<protein>
    <submittedName>
        <fullName evidence="3">Cupin</fullName>
    </submittedName>
</protein>
<dbReference type="Proteomes" id="UP000093962">
    <property type="component" value="Unassembled WGS sequence"/>
</dbReference>
<dbReference type="RefSeq" id="WP_064859810.1">
    <property type="nucleotide sequence ID" value="NZ_LZSF01000192.1"/>
</dbReference>
<gene>
    <name evidence="3" type="ORF">A5642_25350</name>
</gene>
<evidence type="ECO:0000313" key="3">
    <source>
        <dbReference type="EMBL" id="OBA84859.1"/>
    </source>
</evidence>
<comment type="caution">
    <text evidence="3">The sequence shown here is derived from an EMBL/GenBank/DDBJ whole genome shotgun (WGS) entry which is preliminary data.</text>
</comment>
<feature type="signal peptide" evidence="1">
    <location>
        <begin position="1"/>
        <end position="24"/>
    </location>
</feature>
<dbReference type="InterPro" id="IPR011051">
    <property type="entry name" value="RmlC_Cupin_sf"/>
</dbReference>
<dbReference type="SUPFAM" id="SSF51182">
    <property type="entry name" value="RmlC-like cupins"/>
    <property type="match status" value="1"/>
</dbReference>
<feature type="domain" description="Cupin type-2" evidence="2">
    <location>
        <begin position="64"/>
        <end position="131"/>
    </location>
</feature>
<evidence type="ECO:0000256" key="1">
    <source>
        <dbReference type="SAM" id="SignalP"/>
    </source>
</evidence>
<dbReference type="AlphaFoldDB" id="A0A1A0MHC7"/>
<accession>A0A1A0MHC7</accession>
<dbReference type="Gene3D" id="2.60.120.10">
    <property type="entry name" value="Jelly Rolls"/>
    <property type="match status" value="1"/>
</dbReference>
<evidence type="ECO:0000313" key="4">
    <source>
        <dbReference type="Proteomes" id="UP000093962"/>
    </source>
</evidence>
<organism evidence="3 4">
    <name type="scientific">Mycolicibacterium mucogenicum</name>
    <name type="common">Mycobacterium mucogenicum</name>
    <dbReference type="NCBI Taxonomy" id="56689"/>
    <lineage>
        <taxon>Bacteria</taxon>
        <taxon>Bacillati</taxon>
        <taxon>Actinomycetota</taxon>
        <taxon>Actinomycetes</taxon>
        <taxon>Mycobacteriales</taxon>
        <taxon>Mycobacteriaceae</taxon>
        <taxon>Mycolicibacterium</taxon>
    </lineage>
</organism>
<keyword evidence="1" id="KW-0732">Signal</keyword>
<dbReference type="InterPro" id="IPR013096">
    <property type="entry name" value="Cupin_2"/>
</dbReference>
<reference evidence="3 4" key="1">
    <citation type="submission" date="2016-06" db="EMBL/GenBank/DDBJ databases">
        <authorList>
            <person name="Kjaerup R.B."/>
            <person name="Dalgaard T.S."/>
            <person name="Juul-Madsen H.R."/>
        </authorList>
    </citation>
    <scope>NUCLEOTIDE SEQUENCE [LARGE SCALE GENOMIC DNA]</scope>
    <source>
        <strain evidence="3 4">1199456.5</strain>
    </source>
</reference>
<name>A0A1A0MHC7_MYCMU</name>
<sequence>MTTLRVGNACAALGLAMLSAPVAAATPPEGDVVRTDLARGDTTVPVEIVTGGAPSTLIVQGLKLTPGASSGWHTHPGAEYSAITAGGVVLQTAEICTGTEFGSGQAVFIPAGVPHRVTNENAGAAEVVVTYTVPADAPLRIDAPDACVG</sequence>
<dbReference type="Pfam" id="PF07883">
    <property type="entry name" value="Cupin_2"/>
    <property type="match status" value="1"/>
</dbReference>